<dbReference type="AlphaFoldDB" id="A0A0E9NK87"/>
<dbReference type="EMBL" id="BACD03000029">
    <property type="protein sequence ID" value="GAO50101.1"/>
    <property type="molecule type" value="Genomic_DNA"/>
</dbReference>
<dbReference type="InterPro" id="IPR013078">
    <property type="entry name" value="His_Pase_superF_clade-1"/>
</dbReference>
<dbReference type="Pfam" id="PF00300">
    <property type="entry name" value="His_Phos_1"/>
    <property type="match status" value="1"/>
</dbReference>
<dbReference type="PANTHER" id="PTHR16469:SF51">
    <property type="entry name" value="TRANSCRIPTION FACTOR TAU 55 KDA SUBUNIT"/>
    <property type="match status" value="1"/>
</dbReference>
<evidence type="ECO:0000313" key="3">
    <source>
        <dbReference type="Proteomes" id="UP000033140"/>
    </source>
</evidence>
<evidence type="ECO:0000313" key="2">
    <source>
        <dbReference type="EMBL" id="GAO50101.1"/>
    </source>
</evidence>
<dbReference type="PANTHER" id="PTHR16469">
    <property type="entry name" value="UBIQUITIN-ASSOCIATED AND SH3 DOMAIN-CONTAINING BA-RELATED"/>
    <property type="match status" value="1"/>
</dbReference>
<dbReference type="OrthoDB" id="414418at2759"/>
<dbReference type="SMART" id="SM00855">
    <property type="entry name" value="PGAM"/>
    <property type="match status" value="1"/>
</dbReference>
<evidence type="ECO:0000256" key="1">
    <source>
        <dbReference type="SAM" id="MobiDB-lite"/>
    </source>
</evidence>
<name>A0A0E9NK87_SAICN</name>
<dbReference type="CDD" id="cd07067">
    <property type="entry name" value="HP_PGM_like"/>
    <property type="match status" value="1"/>
</dbReference>
<dbReference type="OMA" id="WYKPDRD"/>
<protein>
    <recommendedName>
        <fullName evidence="4">Transcription factor TFIIIC triple barrel domain-containing protein</fullName>
    </recommendedName>
</protein>
<proteinExistence type="predicted"/>
<reference evidence="2 3" key="2">
    <citation type="journal article" date="2014" name="J. Gen. Appl. Microbiol.">
        <title>The early diverging ascomycetous budding yeast Saitoella complicata has three histone deacetylases belonging to the Clr6, Hos2, and Rpd3 lineages.</title>
        <authorList>
            <person name="Nishida H."/>
            <person name="Matsumoto T."/>
            <person name="Kondo S."/>
            <person name="Hamamoto M."/>
            <person name="Yoshikawa H."/>
        </authorList>
    </citation>
    <scope>NUCLEOTIDE SEQUENCE [LARGE SCALE GENOMIC DNA]</scope>
    <source>
        <strain evidence="2 3">NRRL Y-17804</strain>
    </source>
</reference>
<evidence type="ECO:0008006" key="4">
    <source>
        <dbReference type="Google" id="ProtNLM"/>
    </source>
</evidence>
<dbReference type="SUPFAM" id="SSF53254">
    <property type="entry name" value="Phosphoglycerate mutase-like"/>
    <property type="match status" value="1"/>
</dbReference>
<dbReference type="STRING" id="698492.A0A0E9NK87"/>
<feature type="compositionally biased region" description="Basic and acidic residues" evidence="1">
    <location>
        <begin position="264"/>
        <end position="273"/>
    </location>
</feature>
<reference evidence="2 3" key="1">
    <citation type="journal article" date="2011" name="J. Gen. Appl. Microbiol.">
        <title>Draft genome sequencing of the enigmatic yeast Saitoella complicata.</title>
        <authorList>
            <person name="Nishida H."/>
            <person name="Hamamoto M."/>
            <person name="Sugiyama J."/>
        </authorList>
    </citation>
    <scope>NUCLEOTIDE SEQUENCE [LARGE SCALE GENOMIC DNA]</scope>
    <source>
        <strain evidence="2 3">NRRL Y-17804</strain>
    </source>
</reference>
<dbReference type="InterPro" id="IPR029033">
    <property type="entry name" value="His_PPase_superfam"/>
</dbReference>
<keyword evidence="3" id="KW-1185">Reference proteome</keyword>
<dbReference type="InterPro" id="IPR051710">
    <property type="entry name" value="Phosphatase_SH3-domain"/>
</dbReference>
<gene>
    <name evidence="2" type="ORF">G7K_4236-t1</name>
</gene>
<sequence length="273" mass="30086">MLERILVTRHGFRSNWDTEWLPEMSPTGIPADPSLSAHGVDQSKELATYLSSLPYKIDRIYASPFYRCVQTIDPTAELLSLPIYTDNGIGEWYGLTRATHPSPAPASVMKGFFPRVVEGYTPSLVPSTTGESMADVHERCRKALDVLIERADAEGLKTILICSHAATLIAIGRGLTGKPDLHVNAATCSISEYIRGEGEERVGNWKRVRNGDCSHLSHGEERNWWFEGDIPVYTNDPAMAEVVLPANASEVERNADPSANSSATEKEKDESKL</sequence>
<comment type="caution">
    <text evidence="2">The sequence shown here is derived from an EMBL/GenBank/DDBJ whole genome shotgun (WGS) entry which is preliminary data.</text>
</comment>
<dbReference type="RefSeq" id="XP_019025644.1">
    <property type="nucleotide sequence ID" value="XM_019169931.1"/>
</dbReference>
<organism evidence="2 3">
    <name type="scientific">Saitoella complicata (strain BCRC 22490 / CBS 7301 / JCM 7358 / NBRC 10748 / NRRL Y-17804)</name>
    <dbReference type="NCBI Taxonomy" id="698492"/>
    <lineage>
        <taxon>Eukaryota</taxon>
        <taxon>Fungi</taxon>
        <taxon>Dikarya</taxon>
        <taxon>Ascomycota</taxon>
        <taxon>Taphrinomycotina</taxon>
        <taxon>Taphrinomycotina incertae sedis</taxon>
        <taxon>Saitoella</taxon>
    </lineage>
</organism>
<feature type="region of interest" description="Disordered" evidence="1">
    <location>
        <begin position="246"/>
        <end position="273"/>
    </location>
</feature>
<dbReference type="Proteomes" id="UP000033140">
    <property type="component" value="Unassembled WGS sequence"/>
</dbReference>
<dbReference type="Gene3D" id="3.40.50.1240">
    <property type="entry name" value="Phosphoglycerate mutase-like"/>
    <property type="match status" value="1"/>
</dbReference>
<reference evidence="2 3" key="3">
    <citation type="journal article" date="2015" name="Genome Announc.">
        <title>Draft Genome Sequence of the Archiascomycetous Yeast Saitoella complicata.</title>
        <authorList>
            <person name="Yamauchi K."/>
            <person name="Kondo S."/>
            <person name="Hamamoto M."/>
            <person name="Takahashi Y."/>
            <person name="Ogura Y."/>
            <person name="Hayashi T."/>
            <person name="Nishida H."/>
        </authorList>
    </citation>
    <scope>NUCLEOTIDE SEQUENCE [LARGE SCALE GENOMIC DNA]</scope>
    <source>
        <strain evidence="2 3">NRRL Y-17804</strain>
    </source>
</reference>
<accession>A0A0E9NK87</accession>